<proteinExistence type="predicted"/>
<organism evidence="1 2">
    <name type="scientific">Candidatus Accumulibacter phosphatis</name>
    <dbReference type="NCBI Taxonomy" id="327160"/>
    <lineage>
        <taxon>Bacteria</taxon>
        <taxon>Pseudomonadati</taxon>
        <taxon>Pseudomonadota</taxon>
        <taxon>Betaproteobacteria</taxon>
        <taxon>Candidatus Accumulibacter</taxon>
    </lineage>
</organism>
<evidence type="ECO:0000313" key="1">
    <source>
        <dbReference type="EMBL" id="MQM32654.1"/>
    </source>
</evidence>
<dbReference type="AlphaFoldDB" id="A0A6A7RYN8"/>
<dbReference type="SUPFAM" id="SSF52540">
    <property type="entry name" value="P-loop containing nucleoside triphosphate hydrolases"/>
    <property type="match status" value="1"/>
</dbReference>
<dbReference type="Gene3D" id="3.40.50.300">
    <property type="entry name" value="P-loop containing nucleotide triphosphate hydrolases"/>
    <property type="match status" value="1"/>
</dbReference>
<protein>
    <recommendedName>
        <fullName evidence="3">Chromosome segregation protein SMC</fullName>
    </recommendedName>
</protein>
<dbReference type="EMBL" id="PDHS01000584">
    <property type="protein sequence ID" value="MQM32654.1"/>
    <property type="molecule type" value="Genomic_DNA"/>
</dbReference>
<dbReference type="Proteomes" id="UP000342300">
    <property type="component" value="Unassembled WGS sequence"/>
</dbReference>
<reference evidence="1 2" key="1">
    <citation type="submission" date="2017-09" db="EMBL/GenBank/DDBJ databases">
        <title>Metagenomic Analysis Reveals Denitrifying Candidatus Accumulibacter and Flanking Population as a Source of N2O.</title>
        <authorList>
            <person name="Gao H."/>
            <person name="Mao Y."/>
            <person name="Zhao X."/>
            <person name="Liu W.-T."/>
            <person name="Zhang T."/>
            <person name="Wells G."/>
        </authorList>
    </citation>
    <scope>NUCLEOTIDE SEQUENCE [LARGE SCALE GENOMIC DNA]</scope>
    <source>
        <strain evidence="1">CANDO_2_IC</strain>
    </source>
</reference>
<evidence type="ECO:0008006" key="3">
    <source>
        <dbReference type="Google" id="ProtNLM"/>
    </source>
</evidence>
<sequence>PRARNSAIYRALSDYDETRRQAKDATVRPVEWSAARSAMETAGKDYQTALAEQLRLQKEARRLERLAAILPDVAALELAQRQLAELASVPILPPSAPSERVAAVTKKTAALSAEQTATHRLQQHQTDLAAIQINDAVLADGEAIEAIHHATTSYREARIQSAKAEAASETAQGNFDFVLRQIAGDEKPVDPLQWIPDPTRTAKIRALITSGATLKASHQANLKTRREKKLAIDQLDAEILSLGQEYSSEDLAAYLDSIADYGDPEARAQQLEDEATASEAKLNTDAREVKMDSAAAVARTTVPLDAELQVFRSEDEELRRRAHSIREASEKIEDDLATLQGDIKGLEVRGDVPTREAVVAEREVRNTLWLGIRRRFMPIPGEAGSTESPPPAERYEDAVTCADDAADGLFADAERATRYAEFRVRESQMQNSINLERERQATVAREREDLDQRWTAILSAHSLPPLKITESAQWVARRETFLQKFAASQAKQQQAQQCRKLAQDIRSRLSGIYGVMNLPAPAATERLSETLVRARGIAKRHAEQRTQRQLKATHRVNADAAMKHADAAASASDTQLDDWKRQWAKAMGTIRLAADASEEEATARLQQLSDLTQAHDTLDRSRNEQRNARIQIDDYESRLVRIWQRVRGEKLPVDGRTHDVLAAEIYRELIFTRARQEKKNTLTQQIADDQQAVAEARQATDEATRIIAKLLAQADCQTIESLELVEQQSAQRSALAATVHETEARLVKSTALSLAEALKQTEGQNPDAVADALDRNLQENEHNAADVQQRHAVYLTARQAFDKMDGSAAAADAQQQSAQHAARLGELGADYAASRIASAVLAQVIDTYQKRNQGPLIDKAAKHFAAITADRYSGVVVDYDEDKQILKATRADGERLSMEQLSTGRRDQLFLALRLAAIEGHLDNGEPLPVIVDDITIQFDDEAAAATFTVLADLSQRTQVLFLTHHEHLLDVAEAAIGAGTYQSHRLSS</sequence>
<accession>A0A6A7RYN8</accession>
<gene>
    <name evidence="1" type="ORF">CRU78_20055</name>
</gene>
<evidence type="ECO:0000313" key="2">
    <source>
        <dbReference type="Proteomes" id="UP000342300"/>
    </source>
</evidence>
<feature type="non-terminal residue" evidence="1">
    <location>
        <position position="1"/>
    </location>
</feature>
<name>A0A6A7RYN8_9PROT</name>
<dbReference type="PANTHER" id="PTHR41259">
    <property type="entry name" value="DOUBLE-STRAND BREAK REPAIR RAD50 ATPASE, PUTATIVE-RELATED"/>
    <property type="match status" value="1"/>
</dbReference>
<dbReference type="InterPro" id="IPR027417">
    <property type="entry name" value="P-loop_NTPase"/>
</dbReference>
<dbReference type="PANTHER" id="PTHR41259:SF1">
    <property type="entry name" value="DOUBLE-STRAND BREAK REPAIR RAD50 ATPASE, PUTATIVE-RELATED"/>
    <property type="match status" value="1"/>
</dbReference>
<comment type="caution">
    <text evidence="1">The sequence shown here is derived from an EMBL/GenBank/DDBJ whole genome shotgun (WGS) entry which is preliminary data.</text>
</comment>